<dbReference type="OrthoDB" id="2880030at2"/>
<feature type="compositionally biased region" description="Acidic residues" evidence="1">
    <location>
        <begin position="31"/>
        <end position="49"/>
    </location>
</feature>
<accession>A0A285CI67</accession>
<feature type="signal peptide" evidence="2">
    <location>
        <begin position="1"/>
        <end position="21"/>
    </location>
</feature>
<organism evidence="3 4">
    <name type="scientific">Bacillus oleivorans</name>
    <dbReference type="NCBI Taxonomy" id="1448271"/>
    <lineage>
        <taxon>Bacteria</taxon>
        <taxon>Bacillati</taxon>
        <taxon>Bacillota</taxon>
        <taxon>Bacilli</taxon>
        <taxon>Bacillales</taxon>
        <taxon>Bacillaceae</taxon>
        <taxon>Bacillus</taxon>
    </lineage>
</organism>
<evidence type="ECO:0000256" key="2">
    <source>
        <dbReference type="SAM" id="SignalP"/>
    </source>
</evidence>
<keyword evidence="4" id="KW-1185">Reference proteome</keyword>
<dbReference type="Proteomes" id="UP000219546">
    <property type="component" value="Unassembled WGS sequence"/>
</dbReference>
<evidence type="ECO:0000313" key="3">
    <source>
        <dbReference type="EMBL" id="SNX67297.1"/>
    </source>
</evidence>
<evidence type="ECO:0000313" key="4">
    <source>
        <dbReference type="Proteomes" id="UP000219546"/>
    </source>
</evidence>
<name>A0A285CI67_9BACI</name>
<gene>
    <name evidence="3" type="ORF">SAMN05877753_101616</name>
</gene>
<dbReference type="RefSeq" id="WP_097157102.1">
    <property type="nucleotide sequence ID" value="NZ_JBEPMQ010000003.1"/>
</dbReference>
<dbReference type="EMBL" id="OAOP01000001">
    <property type="protein sequence ID" value="SNX67297.1"/>
    <property type="molecule type" value="Genomic_DNA"/>
</dbReference>
<feature type="region of interest" description="Disordered" evidence="1">
    <location>
        <begin position="22"/>
        <end position="59"/>
    </location>
</feature>
<dbReference type="AlphaFoldDB" id="A0A285CI67"/>
<evidence type="ECO:0000256" key="1">
    <source>
        <dbReference type="SAM" id="MobiDB-lite"/>
    </source>
</evidence>
<proteinExistence type="predicted"/>
<keyword evidence="2" id="KW-0732">Signal</keyword>
<reference evidence="3 4" key="1">
    <citation type="submission" date="2017-08" db="EMBL/GenBank/DDBJ databases">
        <authorList>
            <person name="de Groot N.N."/>
        </authorList>
    </citation>
    <scope>NUCLEOTIDE SEQUENCE [LARGE SCALE GENOMIC DNA]</scope>
    <source>
        <strain evidence="3 4">JC228</strain>
    </source>
</reference>
<evidence type="ECO:0008006" key="5">
    <source>
        <dbReference type="Google" id="ProtNLM"/>
    </source>
</evidence>
<protein>
    <recommendedName>
        <fullName evidence="5">Lipoprotein</fullName>
    </recommendedName>
</protein>
<sequence>MKRILLVALLLPFLLVGCGQADENAEVNPDPNDEYEPNENDPSVEEEDPTNQGNQDGQEEHLAVDELMAQYRDLASSKGKFAADEQYKVQEFQSKEEIVAEAEKFLTREFAQEVADLRYEDKEDGVYIIPMDGPVTLDETKDYNLEKVSGTEYRLTQEQTSDLHGNVQLEVIFVKQADHWVIQDVNENHA</sequence>
<dbReference type="PROSITE" id="PS51257">
    <property type="entry name" value="PROKAR_LIPOPROTEIN"/>
    <property type="match status" value="1"/>
</dbReference>
<feature type="chain" id="PRO_5013375230" description="Lipoprotein" evidence="2">
    <location>
        <begin position="22"/>
        <end position="190"/>
    </location>
</feature>